<dbReference type="InterPro" id="IPR018114">
    <property type="entry name" value="TRYPSIN_HIS"/>
</dbReference>
<keyword evidence="3 8" id="KW-0645">Protease</keyword>
<dbReference type="AlphaFoldDB" id="A0A2R5GKX2"/>
<evidence type="ECO:0000259" key="11">
    <source>
        <dbReference type="PROSITE" id="PS50240"/>
    </source>
</evidence>
<dbReference type="PANTHER" id="PTHR15462">
    <property type="entry name" value="SERINE PROTEASE"/>
    <property type="match status" value="1"/>
</dbReference>
<feature type="domain" description="Peptidase S1" evidence="11">
    <location>
        <begin position="109"/>
        <end position="340"/>
    </location>
</feature>
<dbReference type="PRINTS" id="PR00839">
    <property type="entry name" value="V8PROTEASE"/>
</dbReference>
<evidence type="ECO:0000256" key="2">
    <source>
        <dbReference type="ARBA" id="ARBA00008764"/>
    </source>
</evidence>
<dbReference type="OrthoDB" id="10037376at2759"/>
<keyword evidence="10" id="KW-0812">Transmembrane</keyword>
<feature type="transmembrane region" description="Helical" evidence="10">
    <location>
        <begin position="544"/>
        <end position="563"/>
    </location>
</feature>
<keyword evidence="10" id="KW-0472">Membrane</keyword>
<dbReference type="PANTHER" id="PTHR15462:SF8">
    <property type="entry name" value="SERINE PROTEASE"/>
    <property type="match status" value="1"/>
</dbReference>
<dbReference type="InParanoid" id="A0A2R5GKX2"/>
<reference evidence="12 13" key="1">
    <citation type="submission" date="2017-12" db="EMBL/GenBank/DDBJ databases">
        <title>Sequencing, de novo assembly and annotation of complete genome of a new Thraustochytrid species, strain FCC1311.</title>
        <authorList>
            <person name="Sedici K."/>
            <person name="Godart F."/>
            <person name="Aiese Cigliano R."/>
            <person name="Sanseverino W."/>
            <person name="Barakat M."/>
            <person name="Ortet P."/>
            <person name="Marechal E."/>
            <person name="Cagnac O."/>
            <person name="Amato A."/>
        </authorList>
    </citation>
    <scope>NUCLEOTIDE SEQUENCE [LARGE SCALE GENOMIC DNA]</scope>
</reference>
<comment type="caution">
    <text evidence="12">The sequence shown here is derived from an EMBL/GenBank/DDBJ whole genome shotgun (WGS) entry which is preliminary data.</text>
</comment>
<protein>
    <recommendedName>
        <fullName evidence="8">Serine protease</fullName>
        <ecNumber evidence="8">3.4.21.-</ecNumber>
    </recommendedName>
</protein>
<organism evidence="12 13">
    <name type="scientific">Hondaea fermentalgiana</name>
    <dbReference type="NCBI Taxonomy" id="2315210"/>
    <lineage>
        <taxon>Eukaryota</taxon>
        <taxon>Sar</taxon>
        <taxon>Stramenopiles</taxon>
        <taxon>Bigyra</taxon>
        <taxon>Labyrinthulomycetes</taxon>
        <taxon>Thraustochytrida</taxon>
        <taxon>Thraustochytriidae</taxon>
        <taxon>Hondaea</taxon>
    </lineage>
</organism>
<dbReference type="PROSITE" id="PS50240">
    <property type="entry name" value="TRYPSIN_DOM"/>
    <property type="match status" value="1"/>
</dbReference>
<dbReference type="EMBL" id="BEYU01000095">
    <property type="protein sequence ID" value="GBG31285.1"/>
    <property type="molecule type" value="Genomic_DNA"/>
</dbReference>
<evidence type="ECO:0000256" key="7">
    <source>
        <dbReference type="ARBA" id="ARBA00023026"/>
    </source>
</evidence>
<evidence type="ECO:0000313" key="13">
    <source>
        <dbReference type="Proteomes" id="UP000241890"/>
    </source>
</evidence>
<dbReference type="PROSITE" id="PS00134">
    <property type="entry name" value="TRYPSIN_HIS"/>
    <property type="match status" value="1"/>
</dbReference>
<keyword evidence="13" id="KW-1185">Reference proteome</keyword>
<dbReference type="Pfam" id="PF00089">
    <property type="entry name" value="Trypsin"/>
    <property type="match status" value="1"/>
</dbReference>
<feature type="compositionally biased region" description="Low complexity" evidence="9">
    <location>
        <begin position="45"/>
        <end position="67"/>
    </location>
</feature>
<evidence type="ECO:0000256" key="10">
    <source>
        <dbReference type="SAM" id="Phobius"/>
    </source>
</evidence>
<evidence type="ECO:0000256" key="5">
    <source>
        <dbReference type="ARBA" id="ARBA00022801"/>
    </source>
</evidence>
<dbReference type="GO" id="GO:0004252">
    <property type="term" value="F:serine-type endopeptidase activity"/>
    <property type="evidence" value="ECO:0007669"/>
    <property type="project" value="InterPro"/>
</dbReference>
<dbReference type="EC" id="3.4.21.-" evidence="8"/>
<evidence type="ECO:0000256" key="9">
    <source>
        <dbReference type="SAM" id="MobiDB-lite"/>
    </source>
</evidence>
<accession>A0A2R5GKX2</accession>
<dbReference type="Gene3D" id="2.40.10.10">
    <property type="entry name" value="Trypsin-like serine proteases"/>
    <property type="match status" value="2"/>
</dbReference>
<evidence type="ECO:0000256" key="3">
    <source>
        <dbReference type="ARBA" id="ARBA00022670"/>
    </source>
</evidence>
<keyword evidence="10" id="KW-1133">Transmembrane helix</keyword>
<dbReference type="InterPro" id="IPR050966">
    <property type="entry name" value="Glutamyl_endopeptidase"/>
</dbReference>
<dbReference type="SUPFAM" id="SSF50494">
    <property type="entry name" value="Trypsin-like serine proteases"/>
    <property type="match status" value="1"/>
</dbReference>
<feature type="compositionally biased region" description="Acidic residues" evidence="9">
    <location>
        <begin position="28"/>
        <end position="44"/>
    </location>
</feature>
<evidence type="ECO:0000256" key="6">
    <source>
        <dbReference type="ARBA" id="ARBA00022825"/>
    </source>
</evidence>
<name>A0A2R5GKX2_9STRA</name>
<feature type="region of interest" description="Disordered" evidence="9">
    <location>
        <begin position="28"/>
        <end position="67"/>
    </location>
</feature>
<keyword evidence="4" id="KW-0732">Signal</keyword>
<dbReference type="InterPro" id="IPR009003">
    <property type="entry name" value="Peptidase_S1_PA"/>
</dbReference>
<proteinExistence type="inferred from homology"/>
<evidence type="ECO:0000256" key="4">
    <source>
        <dbReference type="ARBA" id="ARBA00022729"/>
    </source>
</evidence>
<dbReference type="InterPro" id="IPR008256">
    <property type="entry name" value="Peptidase_S1B"/>
</dbReference>
<evidence type="ECO:0000256" key="8">
    <source>
        <dbReference type="RuleBase" id="RU004296"/>
    </source>
</evidence>
<gene>
    <name evidence="12" type="ORF">FCC1311_075082</name>
</gene>
<comment type="similarity">
    <text evidence="2 8">Belongs to the peptidase S1B family.</text>
</comment>
<evidence type="ECO:0000256" key="1">
    <source>
        <dbReference type="ARBA" id="ARBA00007664"/>
    </source>
</evidence>
<evidence type="ECO:0000313" key="12">
    <source>
        <dbReference type="EMBL" id="GBG31285.1"/>
    </source>
</evidence>
<keyword evidence="7" id="KW-0843">Virulence</keyword>
<dbReference type="Proteomes" id="UP000241890">
    <property type="component" value="Unassembled WGS sequence"/>
</dbReference>
<dbReference type="InterPro" id="IPR001254">
    <property type="entry name" value="Trypsin_dom"/>
</dbReference>
<keyword evidence="6 8" id="KW-0720">Serine protease</keyword>
<dbReference type="InterPro" id="IPR043504">
    <property type="entry name" value="Peptidase_S1_PA_chymotrypsin"/>
</dbReference>
<comment type="similarity">
    <text evidence="1">Belongs to the peptidase S1 family.</text>
</comment>
<dbReference type="GO" id="GO:0006508">
    <property type="term" value="P:proteolysis"/>
    <property type="evidence" value="ECO:0007669"/>
    <property type="project" value="UniProtKB-KW"/>
</dbReference>
<keyword evidence="5 8" id="KW-0378">Hydrolase</keyword>
<sequence>MAGPTCAGVCSVASLRIVGELTEDDTDLDEDVLGLDDEDGEDVYSEASSTSSRSVELTSSSSFSSSSSTRSIASKVVLTRDVIEHSNGTTEVVVHKHNVPLSSSQRSQTVDGRRRLEIYSNLATWSRISKRIWPYSAIGRIRIVENGLEYSCTGTLVAPNIVLTAGHCAINQDTGEVLEEIYFEPDLINGETFEEYSIVGMYGFMGEESFLYNSNRDWMFLFTRESVGTRYGWLSIRSSVPFDSNGELDVRVSGYAIHSQCNSGYSLCEGEGTMTRRDNGNEGSYKINTASGSSGGPITLWGDDGSVEIVGVHVKTVTLSRINVGILSSEIHSYLQEAKRRSYSSDAADQYKVRGIVCTAHDNCDDSAFCANINGGRCFRCDATGDVNSTVSTFDGSDYPLKCASSSGSGSNVDLDTDCDISINGASVEGDVSVCVSNNSLCIGETSCGASGSLSESSDPTVYVYLQGVYISTKYVDVFEVTQDEFDSFDQDANLLARARGYRGGALNDTLTVVAFGSVQAVTDDLDLIVSSISPSSVADPTEGVIFLTLTFVLGTILLMTYARWRIAQI</sequence>